<dbReference type="PANTHER" id="PTHR36901">
    <property type="entry name" value="F-BOX DOMAIN CONTAINING PROTEIN, EXPRESSED-RELATED"/>
    <property type="match status" value="1"/>
</dbReference>
<comment type="caution">
    <text evidence="2">The sequence shown here is derived from an EMBL/GenBank/DDBJ whole genome shotgun (WGS) entry which is preliminary data.</text>
</comment>
<organism evidence="2 3">
    <name type="scientific">Panicum miliaceum</name>
    <name type="common">Proso millet</name>
    <name type="synonym">Broomcorn millet</name>
    <dbReference type="NCBI Taxonomy" id="4540"/>
    <lineage>
        <taxon>Eukaryota</taxon>
        <taxon>Viridiplantae</taxon>
        <taxon>Streptophyta</taxon>
        <taxon>Embryophyta</taxon>
        <taxon>Tracheophyta</taxon>
        <taxon>Spermatophyta</taxon>
        <taxon>Magnoliopsida</taxon>
        <taxon>Liliopsida</taxon>
        <taxon>Poales</taxon>
        <taxon>Poaceae</taxon>
        <taxon>PACMAD clade</taxon>
        <taxon>Panicoideae</taxon>
        <taxon>Panicodae</taxon>
        <taxon>Paniceae</taxon>
        <taxon>Panicinae</taxon>
        <taxon>Panicum</taxon>
        <taxon>Panicum sect. Panicum</taxon>
    </lineage>
</organism>
<dbReference type="InterPro" id="IPR005174">
    <property type="entry name" value="KIB1-4_b-propeller"/>
</dbReference>
<evidence type="ECO:0000259" key="1">
    <source>
        <dbReference type="Pfam" id="PF03478"/>
    </source>
</evidence>
<feature type="domain" description="KIB1-4 beta-propeller" evidence="1">
    <location>
        <begin position="1"/>
        <end position="138"/>
    </location>
</feature>
<protein>
    <recommendedName>
        <fullName evidence="1">KIB1-4 beta-propeller domain-containing protein</fullName>
    </recommendedName>
</protein>
<dbReference type="EMBL" id="PQIB02000006">
    <property type="protein sequence ID" value="RLN11536.1"/>
    <property type="molecule type" value="Genomic_DNA"/>
</dbReference>
<dbReference type="PANTHER" id="PTHR36901:SF2">
    <property type="entry name" value="OS10G0520400 PROTEIN"/>
    <property type="match status" value="1"/>
</dbReference>
<dbReference type="Proteomes" id="UP000275267">
    <property type="component" value="Unassembled WGS sequence"/>
</dbReference>
<evidence type="ECO:0000313" key="2">
    <source>
        <dbReference type="EMBL" id="RLN11536.1"/>
    </source>
</evidence>
<keyword evidence="3" id="KW-1185">Reference proteome</keyword>
<gene>
    <name evidence="2" type="ORF">C2845_PM09G04700</name>
</gene>
<accession>A0A3L6RX30</accession>
<dbReference type="AlphaFoldDB" id="A0A3L6RX30"/>
<dbReference type="Pfam" id="PF03478">
    <property type="entry name" value="Beta-prop_KIB1-4"/>
    <property type="match status" value="1"/>
</dbReference>
<name>A0A3L6RX30_PANMI</name>
<reference evidence="3" key="1">
    <citation type="journal article" date="2019" name="Nat. Commun.">
        <title>The genome of broomcorn millet.</title>
        <authorList>
            <person name="Zou C."/>
            <person name="Miki D."/>
            <person name="Li D."/>
            <person name="Tang Q."/>
            <person name="Xiao L."/>
            <person name="Rajput S."/>
            <person name="Deng P."/>
            <person name="Jia W."/>
            <person name="Huang R."/>
            <person name="Zhang M."/>
            <person name="Sun Y."/>
            <person name="Hu J."/>
            <person name="Fu X."/>
            <person name="Schnable P.S."/>
            <person name="Li F."/>
            <person name="Zhang H."/>
            <person name="Feng B."/>
            <person name="Zhu X."/>
            <person name="Liu R."/>
            <person name="Schnable J.C."/>
            <person name="Zhu J.-K."/>
            <person name="Zhang H."/>
        </authorList>
    </citation>
    <scope>NUCLEOTIDE SEQUENCE [LARGE SCALE GENOMIC DNA]</scope>
</reference>
<dbReference type="OrthoDB" id="585457at2759"/>
<proteinExistence type="predicted"/>
<sequence>MTFHDGKACYIDCKKNIIICDLGTGTDDHPDLHQPVVNELGRPHPVRGVHLVACNSDLLLVVLHSRDSGHPVWAEVYKPEWTSTETCYPGVLLRERVMDLGDYSLFLGARGHTFALSVKEFPAIKRNSIYYTSKSYYDNWCWISVFHLESNILEEIRYPEPEELKQDEATNWRPYAWFCPRARASFHKQQ</sequence>
<evidence type="ECO:0000313" key="3">
    <source>
        <dbReference type="Proteomes" id="UP000275267"/>
    </source>
</evidence>
<dbReference type="STRING" id="4540.A0A3L6RX30"/>